<dbReference type="Pfam" id="PF15371">
    <property type="entry name" value="DUF4599"/>
    <property type="match status" value="1"/>
</dbReference>
<dbReference type="Proteomes" id="UP001652624">
    <property type="component" value="Chromosome 10"/>
</dbReference>
<evidence type="ECO:0000256" key="5">
    <source>
        <dbReference type="ARBA" id="ARBA00022989"/>
    </source>
</evidence>
<feature type="compositionally biased region" description="Polar residues" evidence="9">
    <location>
        <begin position="1274"/>
        <end position="1295"/>
    </location>
</feature>
<dbReference type="InterPro" id="IPR027970">
    <property type="entry name" value="SPATA31-like"/>
</dbReference>
<feature type="region of interest" description="Disordered" evidence="9">
    <location>
        <begin position="1274"/>
        <end position="1298"/>
    </location>
</feature>
<evidence type="ECO:0000259" key="10">
    <source>
        <dbReference type="Pfam" id="PF14650"/>
    </source>
</evidence>
<comment type="function">
    <text evidence="8">May play a role in spermatogenesis.</text>
</comment>
<keyword evidence="3" id="KW-0221">Differentiation</keyword>
<sequence length="1367" mass="152398">MKSICAAWLNFSPTSWVFDIFLAFLCGVGLFLLLLPCLQSHPPLPLSRKHRNIRKCQTEPWGKKRNKKKIGNVEAYRTCLRQLEGARSLLSLLQSNLVKSQNKSSFHQLLPQDSPDEVCKGVSAGAQWPCEKHVDHNTPAMSPSTPPAPLTGHSLPLASTFSPGPIASSVSGSSYVSLSGSQPPESLPTLEDSSPPPLSPPPLHPSVSGVHPPLPLASSTPPLTNSVRLLPQCDSLAVSLNAATQRSSPNPPWSASPLPAISGLGHSSCPKPGFSWLQAAAKSLCVSTSPHSESQQEHLSHPPPGTSLWGDPINRQTEVDSLSLLNSNDRELLGIQVTKRVEIKIWNENEDGSYSRQISPDYHLNPLGHMLKSLSSEQDVITPHLFWNTKGKSGHLPRPQQLSYPNVLGNHLEQKYNQLFWGLPSLHSESLVATAWISESSSALQSPTFLFNGFAHTCPVQIQAKISSLLSQSPPPSHLECQSQPLVPTKSQLQSPTFTQVQTQDHLQPSVPILQPSSPPHTSACGISYSTSQSMSQSLSPTEIQHPEWPMLQKQLESGWTLSSVVKCSQEVFNVFSPSPSVDNWVVSIVPDNFPISPELRKQLERHLQSWLIQHRWELPQRIQESLELKQLRGQLPRTCQAKVTQRFSHPYVFTGESSKSTQKAGFPLRRDMRRSLGDILGKVPKDLSRCSENSLVKVWGVNSDESEIDLGMSSSNSGSDLLNRLDKNLDHILKIHLSRKLGRITEHLIPLTMHHSSPAVHQGHMKKENLDILKGGYHPVNTSHRLPFLDAHTQELLEAHIVKVWVKHKWRLPLKVLKPINLFKMIKAWPSPFLQFNISPSATTVHRGQSRVRFAKVQGESSQAQESVPILEKTVLASSPTCEEIQGHKQPSPSVTNRQSSHMEWNKRGRTESSPTSATGRNESGEESHSSWTSQDACHEVKTQVNLGSQMKAKENENVVEAKDSLDLQPQSRAVWDHSMMSTSQTENVPVRTFESLGSIKNPLLSQMPVFQDPGEPCLTKEVVSELKAKVEAKSKNQPQDYPTHELVVADNMISWVPKSYNQMTAGDRLASPVCSDFVTDQKEGDRGQQEPGILKFQDSWKRQNKMTDNMYVREDYRKFNPREYSGFENWQTSQVGYKSCPAPVGETGKNQGSKYLKKQAPSESIFRKKLRLFFQWIFSNKKGKDQDLLLKDKYTVATSHNHGSDKRRCTVNGETAEAQALMTAVGQILEEKMALNHGCQGTKLDGQGQEVQCSVCRCFHYHRPAFHSAQRRMSNTTCSHQGTSKSRGYSTRESQIRHRHSLKSVRFNDEQLGLKRSPTLSPKKTLSPIGPYKFQSGMPILSSHHCHHHCPRHCFLQSNIFPGKS</sequence>
<comment type="similarity">
    <text evidence="7">Belongs to the SPATA31 family.</text>
</comment>
<evidence type="ECO:0000256" key="7">
    <source>
        <dbReference type="ARBA" id="ARBA00035009"/>
    </source>
</evidence>
<evidence type="ECO:0000256" key="6">
    <source>
        <dbReference type="ARBA" id="ARBA00023136"/>
    </source>
</evidence>
<feature type="region of interest" description="Disordered" evidence="9">
    <location>
        <begin position="882"/>
        <end position="938"/>
    </location>
</feature>
<evidence type="ECO:0000256" key="8">
    <source>
        <dbReference type="ARBA" id="ARBA00037695"/>
    </source>
</evidence>
<feature type="region of interest" description="Disordered" evidence="9">
    <location>
        <begin position="288"/>
        <end position="313"/>
    </location>
</feature>
<reference evidence="13" key="1">
    <citation type="submission" date="2025-08" db="UniProtKB">
        <authorList>
            <consortium name="RefSeq"/>
        </authorList>
    </citation>
    <scope>IDENTIFICATION</scope>
</reference>
<keyword evidence="5" id="KW-1133">Transmembrane helix</keyword>
<evidence type="ECO:0000256" key="1">
    <source>
        <dbReference type="ARBA" id="ARBA00004167"/>
    </source>
</evidence>
<proteinExistence type="inferred from homology"/>
<keyword evidence="6" id="KW-0472">Membrane</keyword>
<dbReference type="PANTHER" id="PTHR21859:SF55">
    <property type="entry name" value="SPERMATOGENESIS-ASSOCIATED PROTEIN 31A1-RELATED"/>
    <property type="match status" value="1"/>
</dbReference>
<feature type="compositionally biased region" description="Pro residues" evidence="9">
    <location>
        <begin position="194"/>
        <end position="204"/>
    </location>
</feature>
<gene>
    <name evidence="13" type="primary">LOC103117767</name>
</gene>
<dbReference type="PANTHER" id="PTHR21859">
    <property type="entry name" value="ACROSOME-SPECIFIC PROTEIN"/>
    <property type="match status" value="1"/>
</dbReference>
<feature type="domain" description="SPATA31" evidence="10">
    <location>
        <begin position="400"/>
        <end position="757"/>
    </location>
</feature>
<feature type="compositionally biased region" description="Polar residues" evidence="9">
    <location>
        <begin position="913"/>
        <end position="923"/>
    </location>
</feature>
<evidence type="ECO:0000256" key="2">
    <source>
        <dbReference type="ARBA" id="ARBA00022692"/>
    </source>
</evidence>
<evidence type="ECO:0000256" key="4">
    <source>
        <dbReference type="ARBA" id="ARBA00022871"/>
    </source>
</evidence>
<feature type="region of interest" description="Disordered" evidence="9">
    <location>
        <begin position="133"/>
        <end position="156"/>
    </location>
</feature>
<keyword evidence="12" id="KW-1185">Reference proteome</keyword>
<evidence type="ECO:0000313" key="13">
    <source>
        <dbReference type="RefSeq" id="XP_060054963.1"/>
    </source>
</evidence>
<evidence type="ECO:0000313" key="12">
    <source>
        <dbReference type="Proteomes" id="UP001652624"/>
    </source>
</evidence>
<dbReference type="InterPro" id="IPR039509">
    <property type="entry name" value="SPATA31"/>
</dbReference>
<feature type="compositionally biased region" description="Low complexity" evidence="9">
    <location>
        <begin position="205"/>
        <end position="224"/>
    </location>
</feature>
<keyword evidence="4" id="KW-0744">Spermatogenesis</keyword>
<evidence type="ECO:0000256" key="9">
    <source>
        <dbReference type="SAM" id="MobiDB-lite"/>
    </source>
</evidence>
<name>A0ABM3Y1M2_ERIEU</name>
<feature type="domain" description="SPATA31-like" evidence="11">
    <location>
        <begin position="65"/>
        <end position="149"/>
    </location>
</feature>
<keyword evidence="2" id="KW-0812">Transmembrane</keyword>
<dbReference type="Pfam" id="PF14650">
    <property type="entry name" value="FAM75"/>
    <property type="match status" value="1"/>
</dbReference>
<feature type="region of interest" description="Disordered" evidence="9">
    <location>
        <begin position="172"/>
        <end position="225"/>
    </location>
</feature>
<protein>
    <submittedName>
        <fullName evidence="13">Spermatogenesis-associated protein 31A1-like</fullName>
    </submittedName>
</protein>
<feature type="compositionally biased region" description="Low complexity" evidence="9">
    <location>
        <begin position="172"/>
        <end position="193"/>
    </location>
</feature>
<organism evidence="12 13">
    <name type="scientific">Erinaceus europaeus</name>
    <name type="common">Western European hedgehog</name>
    <dbReference type="NCBI Taxonomy" id="9365"/>
    <lineage>
        <taxon>Eukaryota</taxon>
        <taxon>Metazoa</taxon>
        <taxon>Chordata</taxon>
        <taxon>Craniata</taxon>
        <taxon>Vertebrata</taxon>
        <taxon>Euteleostomi</taxon>
        <taxon>Mammalia</taxon>
        <taxon>Eutheria</taxon>
        <taxon>Laurasiatheria</taxon>
        <taxon>Eulipotyphla</taxon>
        <taxon>Erinaceidae</taxon>
        <taxon>Erinaceinae</taxon>
        <taxon>Erinaceus</taxon>
    </lineage>
</organism>
<feature type="compositionally biased region" description="Polar residues" evidence="9">
    <location>
        <begin position="890"/>
        <end position="904"/>
    </location>
</feature>
<comment type="subcellular location">
    <subcellularLocation>
        <location evidence="1">Membrane</location>
        <topology evidence="1">Single-pass membrane protein</topology>
    </subcellularLocation>
</comment>
<evidence type="ECO:0000259" key="11">
    <source>
        <dbReference type="Pfam" id="PF15371"/>
    </source>
</evidence>
<dbReference type="GeneID" id="103117767"/>
<accession>A0ABM3Y1M2</accession>
<dbReference type="RefSeq" id="XP_060054963.1">
    <property type="nucleotide sequence ID" value="XM_060198980.1"/>
</dbReference>
<evidence type="ECO:0000256" key="3">
    <source>
        <dbReference type="ARBA" id="ARBA00022782"/>
    </source>
</evidence>